<dbReference type="EMBL" id="BOSL01000005">
    <property type="protein sequence ID" value="GIP52836.1"/>
    <property type="molecule type" value="Genomic_DNA"/>
</dbReference>
<proteinExistence type="predicted"/>
<dbReference type="Proteomes" id="UP000679992">
    <property type="component" value="Unassembled WGS sequence"/>
</dbReference>
<name>A0ABQ4MA18_9BACL</name>
<evidence type="ECO:0000313" key="2">
    <source>
        <dbReference type="Proteomes" id="UP000679992"/>
    </source>
</evidence>
<gene>
    <name evidence="1" type="ORF">J42TS3_18710</name>
</gene>
<organism evidence="1 2">
    <name type="scientific">Paenibacillus vini</name>
    <dbReference type="NCBI Taxonomy" id="1476024"/>
    <lineage>
        <taxon>Bacteria</taxon>
        <taxon>Bacillati</taxon>
        <taxon>Bacillota</taxon>
        <taxon>Bacilli</taxon>
        <taxon>Bacillales</taxon>
        <taxon>Paenibacillaceae</taxon>
        <taxon>Paenibacillus</taxon>
    </lineage>
</organism>
<comment type="caution">
    <text evidence="1">The sequence shown here is derived from an EMBL/GenBank/DDBJ whole genome shotgun (WGS) entry which is preliminary data.</text>
</comment>
<dbReference type="RefSeq" id="WP_213654553.1">
    <property type="nucleotide sequence ID" value="NZ_BOSL01000005.1"/>
</dbReference>
<evidence type="ECO:0000313" key="1">
    <source>
        <dbReference type="EMBL" id="GIP52836.1"/>
    </source>
</evidence>
<protein>
    <recommendedName>
        <fullName evidence="3">Glycosyl transferase</fullName>
    </recommendedName>
</protein>
<reference evidence="1 2" key="1">
    <citation type="submission" date="2021-03" db="EMBL/GenBank/DDBJ databases">
        <title>Antimicrobial resistance genes in bacteria isolated from Japanese honey, and their potential for conferring macrolide and lincosamide resistance in the American foulbrood pathogen Paenibacillus larvae.</title>
        <authorList>
            <person name="Okamoto M."/>
            <person name="Kumagai M."/>
            <person name="Kanamori H."/>
            <person name="Takamatsu D."/>
        </authorList>
    </citation>
    <scope>NUCLEOTIDE SEQUENCE [LARGE SCALE GENOMIC DNA]</scope>
    <source>
        <strain evidence="1 2">J42TS3</strain>
    </source>
</reference>
<accession>A0ABQ4MA18</accession>
<keyword evidence="2" id="KW-1185">Reference proteome</keyword>
<evidence type="ECO:0008006" key="3">
    <source>
        <dbReference type="Google" id="ProtNLM"/>
    </source>
</evidence>
<dbReference type="Pfam" id="PF20102">
    <property type="entry name" value="DUF6492"/>
    <property type="match status" value="1"/>
</dbReference>
<sequence length="277" mass="31876">MPLSRTGRIHAAVKIDVLIPAIEKDLGSLPYVIDAVRAQVQHPIGQIIIIAPKRKRMMDFCRAKGCRFVDENTVLPLTKRDISYGSAKWERSGWLFQQLLKLSGDRLCGSDYFLVIDADTVLITPHSFRSGGKSVFYCRNWSQPEYFKTYRRLMGRKVSSSSSFVTHYMLFDKAKLSRMKKEIEARHGMPWYKAIISSMNRSKQFAFSEYETYGNYVYSTDRARTLLRKARNKSLHGSPGEIGKQRLAGLAKTYRSLSFHKRKGYVRTPGVSRARRK</sequence>
<dbReference type="InterPro" id="IPR045499">
    <property type="entry name" value="DUF6492"/>
</dbReference>